<evidence type="ECO:0000256" key="4">
    <source>
        <dbReference type="ARBA" id="ARBA00022475"/>
    </source>
</evidence>
<dbReference type="InterPro" id="IPR015683">
    <property type="entry name" value="Ionotropic_Glu_rcpt"/>
</dbReference>
<evidence type="ECO:0000256" key="1">
    <source>
        <dbReference type="ARBA" id="ARBA00004651"/>
    </source>
</evidence>
<feature type="transmembrane region" description="Helical" evidence="19">
    <location>
        <begin position="846"/>
        <end position="874"/>
    </location>
</feature>
<evidence type="ECO:0000256" key="16">
    <source>
        <dbReference type="PIRSR" id="PIRSR601508-1"/>
    </source>
</evidence>
<feature type="site" description="Crucial to convey clamshell closure to channel opening" evidence="17">
    <location>
        <position position="688"/>
    </location>
</feature>
<evidence type="ECO:0000256" key="18">
    <source>
        <dbReference type="PIRSR" id="PIRSR601508-3"/>
    </source>
</evidence>
<keyword evidence="12" id="KW-0628">Postsynaptic cell membrane</keyword>
<protein>
    <submittedName>
        <fullName evidence="24">Glutamate receptor 1</fullName>
    </submittedName>
</protein>
<dbReference type="GO" id="GO:0038023">
    <property type="term" value="F:signaling receptor activity"/>
    <property type="evidence" value="ECO:0007669"/>
    <property type="project" value="InterPro"/>
</dbReference>
<dbReference type="SMART" id="SM00918">
    <property type="entry name" value="Lig_chan-Glu_bd"/>
    <property type="match status" value="1"/>
</dbReference>
<name>A0AAJ7SE14_9ACAR</name>
<dbReference type="SUPFAM" id="SSF53822">
    <property type="entry name" value="Periplasmic binding protein-like I"/>
    <property type="match status" value="1"/>
</dbReference>
<feature type="transmembrane region" description="Helical" evidence="19">
    <location>
        <begin position="656"/>
        <end position="676"/>
    </location>
</feature>
<dbReference type="SMART" id="SM00079">
    <property type="entry name" value="PBPe"/>
    <property type="match status" value="1"/>
</dbReference>
<feature type="transmembrane region" description="Helical" evidence="19">
    <location>
        <begin position="581"/>
        <end position="606"/>
    </location>
</feature>
<dbReference type="Pfam" id="PF00060">
    <property type="entry name" value="Lig_chan"/>
    <property type="match status" value="1"/>
</dbReference>
<evidence type="ECO:0000256" key="7">
    <source>
        <dbReference type="ARBA" id="ARBA00023018"/>
    </source>
</evidence>
<dbReference type="KEGG" id="goe:100901231"/>
<evidence type="ECO:0000256" key="11">
    <source>
        <dbReference type="ARBA" id="ARBA00023180"/>
    </source>
</evidence>
<keyword evidence="7" id="KW-0770">Synapse</keyword>
<dbReference type="Gene3D" id="3.40.50.2300">
    <property type="match status" value="2"/>
</dbReference>
<feature type="domain" description="Ionotropic glutamate receptor C-terminal" evidence="21">
    <location>
        <begin position="446"/>
        <end position="827"/>
    </location>
</feature>
<evidence type="ECO:0000256" key="3">
    <source>
        <dbReference type="ARBA" id="ARBA00022448"/>
    </source>
</evidence>
<feature type="chain" id="PRO_5042467529" evidence="20">
    <location>
        <begin position="17"/>
        <end position="923"/>
    </location>
</feature>
<evidence type="ECO:0000256" key="13">
    <source>
        <dbReference type="ARBA" id="ARBA00023286"/>
    </source>
</evidence>
<feature type="signal peptide" evidence="20">
    <location>
        <begin position="1"/>
        <end position="16"/>
    </location>
</feature>
<feature type="site" description="Interaction with the cone snail toxin Con-ikot-ikot" evidence="17">
    <location>
        <position position="810"/>
    </location>
</feature>
<keyword evidence="10 24" id="KW-0675">Receptor</keyword>
<keyword evidence="3" id="KW-0813">Transport</keyword>
<dbReference type="Proteomes" id="UP000694867">
    <property type="component" value="Unplaced"/>
</dbReference>
<evidence type="ECO:0000313" key="24">
    <source>
        <dbReference type="RefSeq" id="XP_028966370.1"/>
    </source>
</evidence>
<sequence length="923" mass="103211">MRRLAFCLLLIGCAHAVKIGVILPPKAQPVQRIFEGVVSPFNGSRPSPDGDFKVGSFFAEVANNDVFSVTRELCTQLRHQVTSVVVSSPLTSRVLQGLFKNTNVNYLTTSYQDHCRSDLVSTARRYTPPSDKLSLSLMPDVIPAIADTIDHFQWSSFIFLYDSDSGTQKWQRLLSYKYKTGPVTMRYAKRVSVAKEANDFLKAVDHADRDSNKYVVLDVPFEKAKEIITQHARDSHVGKRNFHFLLAQPVVNELTQQSVPEFSIVNITVLKLTGLGDAFRGFFDRLGRGGEQSQWADITEEKLTVEQALIHDAGQVIVSTYKELKSNGQIPRKHSEIFEAFLRIDNPPTEVATCDVDKISAALELGDVIGRHMKQNPIFQQSLQGLSGRVEFNLDGCRKNYVVDVLRLAKDGRLVKLAQWEYGKGFAVASPQINRQKEHKINPHRTYVISTILEEPFLFEKEADPEVYHADPNSKLQGYLKDLADEIAKLIGIHYEFHVTKDGEVGSQSTGSPGGWGGIVGDLLQEAADFGLASQPASKSLRGVVEFSRPFLHTGIAALASTKSKPDCTKMLLTFLRPFGWPLWIMIASAFGIVFLLMLIFSLCVARAESKKGVEHATSFCDDLYNSLNFSVDAFTPHYIDSYYARSIAGRVISNFWWVFILLVFSAYTAQLVPLLKNGSASHFNPELTNVSQLANQDEINYGFARGSLAETYFHALRTNDSLLESIAEKMRLQSHSEPIDSDEEGIDKVRSSNGSFVFFLDSNKADFVSSRAPCDTFRVDGRPLGLRAIGAILPRDSYLKKAIDDAITKLYERGVLDKIHEKWWLTKSNCSHNHREVPVMGTNIYLYNFLGILAIPAAGIAVGFVFAFFEICYRACTRGRRLRQLKRQQLTQEARGEAEPGFSDIRGKEDEQLACQPAFTSA</sequence>
<dbReference type="InterPro" id="IPR001320">
    <property type="entry name" value="Iontro_rcpt_C"/>
</dbReference>
<evidence type="ECO:0000256" key="20">
    <source>
        <dbReference type="SAM" id="SignalP"/>
    </source>
</evidence>
<keyword evidence="5 19" id="KW-0812">Transmembrane</keyword>
<dbReference type="InterPro" id="IPR028082">
    <property type="entry name" value="Peripla_BP_I"/>
</dbReference>
<accession>A0AAJ7SE14</accession>
<evidence type="ECO:0000256" key="8">
    <source>
        <dbReference type="ARBA" id="ARBA00023065"/>
    </source>
</evidence>
<dbReference type="SUPFAM" id="SSF53850">
    <property type="entry name" value="Periplasmic binding protein-like II"/>
    <property type="match status" value="1"/>
</dbReference>
<keyword evidence="11" id="KW-0325">Glycoprotein</keyword>
<evidence type="ECO:0000256" key="17">
    <source>
        <dbReference type="PIRSR" id="PIRSR601508-2"/>
    </source>
</evidence>
<keyword evidence="6 19" id="KW-1133">Transmembrane helix</keyword>
<keyword evidence="13" id="KW-1071">Ligand-gated ion channel</keyword>
<evidence type="ECO:0000256" key="14">
    <source>
        <dbReference type="ARBA" id="ARBA00023303"/>
    </source>
</evidence>
<evidence type="ECO:0000313" key="23">
    <source>
        <dbReference type="Proteomes" id="UP000694867"/>
    </source>
</evidence>
<evidence type="ECO:0000256" key="10">
    <source>
        <dbReference type="ARBA" id="ARBA00023170"/>
    </source>
</evidence>
<keyword evidence="4" id="KW-1003">Cell membrane</keyword>
<evidence type="ECO:0000256" key="5">
    <source>
        <dbReference type="ARBA" id="ARBA00022692"/>
    </source>
</evidence>
<dbReference type="InterPro" id="IPR001828">
    <property type="entry name" value="ANF_lig-bd_rcpt"/>
</dbReference>
<keyword evidence="18" id="KW-1015">Disulfide bond</keyword>
<dbReference type="GO" id="GO:0015276">
    <property type="term" value="F:ligand-gated monoatomic ion channel activity"/>
    <property type="evidence" value="ECO:0007669"/>
    <property type="project" value="InterPro"/>
</dbReference>
<dbReference type="PANTHER" id="PTHR18966">
    <property type="entry name" value="IONOTROPIC GLUTAMATE RECEPTOR"/>
    <property type="match status" value="1"/>
</dbReference>
<gene>
    <name evidence="24" type="primary">LOC100901231</name>
</gene>
<keyword evidence="20" id="KW-0732">Signal</keyword>
<evidence type="ECO:0000259" key="21">
    <source>
        <dbReference type="SMART" id="SM00079"/>
    </source>
</evidence>
<evidence type="ECO:0000256" key="12">
    <source>
        <dbReference type="ARBA" id="ARBA00023257"/>
    </source>
</evidence>
<dbReference type="Pfam" id="PF01094">
    <property type="entry name" value="ANF_receptor"/>
    <property type="match status" value="1"/>
</dbReference>
<dbReference type="Pfam" id="PF10613">
    <property type="entry name" value="Lig_chan-Glu_bd"/>
    <property type="match status" value="1"/>
</dbReference>
<dbReference type="GO" id="GO:0045211">
    <property type="term" value="C:postsynaptic membrane"/>
    <property type="evidence" value="ECO:0007669"/>
    <property type="project" value="UniProtKB-SubCell"/>
</dbReference>
<dbReference type="RefSeq" id="XP_028966370.1">
    <property type="nucleotide sequence ID" value="XM_029110537.1"/>
</dbReference>
<reference evidence="24" key="1">
    <citation type="submission" date="2025-08" db="UniProtKB">
        <authorList>
            <consortium name="RefSeq"/>
        </authorList>
    </citation>
    <scope>IDENTIFICATION</scope>
</reference>
<feature type="disulfide bond" evidence="18">
    <location>
        <begin position="775"/>
        <end position="831"/>
    </location>
</feature>
<comment type="similarity">
    <text evidence="2">Belongs to the glutamate-gated ion channel (TC 1.A.10.1) family.</text>
</comment>
<dbReference type="InterPro" id="IPR001508">
    <property type="entry name" value="Iono_Glu_rcpt_met"/>
</dbReference>
<keyword evidence="9 19" id="KW-0472">Membrane</keyword>
<evidence type="ECO:0000259" key="22">
    <source>
        <dbReference type="SMART" id="SM00918"/>
    </source>
</evidence>
<feature type="disulfide bond" evidence="18">
    <location>
        <begin position="74"/>
        <end position="354"/>
    </location>
</feature>
<comment type="subcellular location">
    <subcellularLocation>
        <location evidence="1">Cell membrane</location>
        <topology evidence="1">Multi-pass membrane protein</topology>
    </subcellularLocation>
    <subcellularLocation>
        <location evidence="15">Postsynaptic cell membrane</location>
    </subcellularLocation>
</comment>
<dbReference type="AlphaFoldDB" id="A0AAJ7SE14"/>
<keyword evidence="14" id="KW-0407">Ion channel</keyword>
<evidence type="ECO:0000256" key="15">
    <source>
        <dbReference type="ARBA" id="ARBA00034100"/>
    </source>
</evidence>
<evidence type="ECO:0000256" key="9">
    <source>
        <dbReference type="ARBA" id="ARBA00023136"/>
    </source>
</evidence>
<proteinExistence type="inferred from homology"/>
<keyword evidence="23" id="KW-1185">Reference proteome</keyword>
<dbReference type="GeneID" id="100901231"/>
<dbReference type="InterPro" id="IPR019594">
    <property type="entry name" value="Glu/Gly-bd"/>
</dbReference>
<dbReference type="PRINTS" id="PR00177">
    <property type="entry name" value="NMDARECEPTOR"/>
</dbReference>
<feature type="domain" description="Ionotropic glutamate receptor L-glutamate and glycine-binding" evidence="22">
    <location>
        <begin position="456"/>
        <end position="525"/>
    </location>
</feature>
<organism evidence="23 24">
    <name type="scientific">Galendromus occidentalis</name>
    <name type="common">western predatory mite</name>
    <dbReference type="NCBI Taxonomy" id="34638"/>
    <lineage>
        <taxon>Eukaryota</taxon>
        <taxon>Metazoa</taxon>
        <taxon>Ecdysozoa</taxon>
        <taxon>Arthropoda</taxon>
        <taxon>Chelicerata</taxon>
        <taxon>Arachnida</taxon>
        <taxon>Acari</taxon>
        <taxon>Parasitiformes</taxon>
        <taxon>Mesostigmata</taxon>
        <taxon>Gamasina</taxon>
        <taxon>Phytoseioidea</taxon>
        <taxon>Phytoseiidae</taxon>
        <taxon>Typhlodrominae</taxon>
        <taxon>Galendromus</taxon>
    </lineage>
</organism>
<feature type="binding site" evidence="16">
    <location>
        <position position="762"/>
    </location>
    <ligand>
        <name>L-glutamate</name>
        <dbReference type="ChEBI" id="CHEBI:29985"/>
    </ligand>
</feature>
<dbReference type="Gene3D" id="3.40.190.10">
    <property type="entry name" value="Periplasmic binding protein-like II"/>
    <property type="match status" value="3"/>
</dbReference>
<evidence type="ECO:0000256" key="6">
    <source>
        <dbReference type="ARBA" id="ARBA00022989"/>
    </source>
</evidence>
<keyword evidence="8" id="KW-0406">Ion transport</keyword>
<evidence type="ECO:0000256" key="2">
    <source>
        <dbReference type="ARBA" id="ARBA00008685"/>
    </source>
</evidence>
<evidence type="ECO:0000256" key="19">
    <source>
        <dbReference type="SAM" id="Phobius"/>
    </source>
</evidence>